<keyword evidence="1" id="KW-0472">Membrane</keyword>
<dbReference type="EMBL" id="CACRUT010000031">
    <property type="protein sequence ID" value="VYU67899.1"/>
    <property type="molecule type" value="Genomic_DNA"/>
</dbReference>
<keyword evidence="1" id="KW-1133">Transmembrane helix</keyword>
<gene>
    <name evidence="2" type="ORF">PCLFYP37_00615</name>
</gene>
<evidence type="ECO:0000313" key="2">
    <source>
        <dbReference type="EMBL" id="VYU67899.1"/>
    </source>
</evidence>
<dbReference type="AlphaFoldDB" id="A0A6N3GVX5"/>
<feature type="transmembrane region" description="Helical" evidence="1">
    <location>
        <begin position="14"/>
        <end position="37"/>
    </location>
</feature>
<accession>A0A6N3GVX5</accession>
<organism evidence="2">
    <name type="scientific">Paraprevotella clara</name>
    <dbReference type="NCBI Taxonomy" id="454154"/>
    <lineage>
        <taxon>Bacteria</taxon>
        <taxon>Pseudomonadati</taxon>
        <taxon>Bacteroidota</taxon>
        <taxon>Bacteroidia</taxon>
        <taxon>Bacteroidales</taxon>
        <taxon>Prevotellaceae</taxon>
        <taxon>Paraprevotella</taxon>
    </lineage>
</organism>
<feature type="transmembrane region" description="Helical" evidence="1">
    <location>
        <begin position="43"/>
        <end position="62"/>
    </location>
</feature>
<sequence length="75" mass="8872">MDSINQLSFRKKRIIFIDVYALFGLLSVILGNSFVWYVVLYDIIYNMFHMPLFMFASGYVYIATKKDGLYSTFFN</sequence>
<reference evidence="2" key="1">
    <citation type="submission" date="2019-11" db="EMBL/GenBank/DDBJ databases">
        <authorList>
            <person name="Feng L."/>
        </authorList>
    </citation>
    <scope>NUCLEOTIDE SEQUENCE</scope>
    <source>
        <strain evidence="2">PclaraLFYP37</strain>
    </source>
</reference>
<evidence type="ECO:0000256" key="1">
    <source>
        <dbReference type="SAM" id="Phobius"/>
    </source>
</evidence>
<protein>
    <submittedName>
        <fullName evidence="2">Uncharacterized protein</fullName>
    </submittedName>
</protein>
<proteinExistence type="predicted"/>
<keyword evidence="1" id="KW-0812">Transmembrane</keyword>
<name>A0A6N3GVX5_9BACT</name>